<dbReference type="InterPro" id="IPR051906">
    <property type="entry name" value="TolC-like"/>
</dbReference>
<dbReference type="GO" id="GO:0015562">
    <property type="term" value="F:efflux transmembrane transporter activity"/>
    <property type="evidence" value="ECO:0007669"/>
    <property type="project" value="InterPro"/>
</dbReference>
<name>A0A103ZR14_BURCE</name>
<dbReference type="AlphaFoldDB" id="A0A103ZR14"/>
<evidence type="ECO:0000256" key="1">
    <source>
        <dbReference type="ARBA" id="ARBA00004442"/>
    </source>
</evidence>
<evidence type="ECO:0000313" key="9">
    <source>
        <dbReference type="Proteomes" id="UP000069001"/>
    </source>
</evidence>
<evidence type="ECO:0000256" key="2">
    <source>
        <dbReference type="ARBA" id="ARBA00007613"/>
    </source>
</evidence>
<comment type="similarity">
    <text evidence="2">Belongs to the outer membrane factor (OMF) (TC 1.B.17) family.</text>
</comment>
<reference evidence="8 9" key="1">
    <citation type="submission" date="2015-11" db="EMBL/GenBank/DDBJ databases">
        <title>Expanding the genomic diversity of Burkholderia species for the development of highly accurate diagnostics.</title>
        <authorList>
            <person name="Sahl J."/>
            <person name="Keim P."/>
            <person name="Wagner D."/>
        </authorList>
    </citation>
    <scope>NUCLEOTIDE SEQUENCE [LARGE SCALE GENOMIC DNA]</scope>
    <source>
        <strain evidence="8 9">MSMB1302</strain>
    </source>
</reference>
<evidence type="ECO:0000313" key="8">
    <source>
        <dbReference type="EMBL" id="KVK84459.1"/>
    </source>
</evidence>
<keyword evidence="3" id="KW-0813">Transport</keyword>
<evidence type="ECO:0000256" key="6">
    <source>
        <dbReference type="ARBA" id="ARBA00023136"/>
    </source>
</evidence>
<comment type="caution">
    <text evidence="8">The sequence shown here is derived from an EMBL/GenBank/DDBJ whole genome shotgun (WGS) entry which is preliminary data.</text>
</comment>
<evidence type="ECO:0000256" key="7">
    <source>
        <dbReference type="ARBA" id="ARBA00023237"/>
    </source>
</evidence>
<dbReference type="Proteomes" id="UP000069001">
    <property type="component" value="Unassembled WGS sequence"/>
</dbReference>
<dbReference type="GO" id="GO:0015288">
    <property type="term" value="F:porin activity"/>
    <property type="evidence" value="ECO:0007669"/>
    <property type="project" value="TreeGrafter"/>
</dbReference>
<dbReference type="EMBL" id="LOYH01000037">
    <property type="protein sequence ID" value="KVK84459.1"/>
    <property type="molecule type" value="Genomic_DNA"/>
</dbReference>
<keyword evidence="4" id="KW-1134">Transmembrane beta strand</keyword>
<gene>
    <name evidence="8" type="ORF">WS90_10665</name>
</gene>
<dbReference type="PANTHER" id="PTHR30026:SF20">
    <property type="entry name" value="OUTER MEMBRANE PROTEIN TOLC"/>
    <property type="match status" value="1"/>
</dbReference>
<dbReference type="InterPro" id="IPR003423">
    <property type="entry name" value="OMP_efflux"/>
</dbReference>
<keyword evidence="5" id="KW-0812">Transmembrane</keyword>
<protein>
    <recommendedName>
        <fullName evidence="10">TolC family protein</fullName>
    </recommendedName>
</protein>
<comment type="subcellular location">
    <subcellularLocation>
        <location evidence="1">Cell outer membrane</location>
    </subcellularLocation>
</comment>
<dbReference type="Pfam" id="PF02321">
    <property type="entry name" value="OEP"/>
    <property type="match status" value="1"/>
</dbReference>
<organism evidence="8 9">
    <name type="scientific">Burkholderia cepacia</name>
    <name type="common">Pseudomonas cepacia</name>
    <dbReference type="NCBI Taxonomy" id="292"/>
    <lineage>
        <taxon>Bacteria</taxon>
        <taxon>Pseudomonadati</taxon>
        <taxon>Pseudomonadota</taxon>
        <taxon>Betaproteobacteria</taxon>
        <taxon>Burkholderiales</taxon>
        <taxon>Burkholderiaceae</taxon>
        <taxon>Burkholderia</taxon>
        <taxon>Burkholderia cepacia complex</taxon>
    </lineage>
</organism>
<dbReference type="PANTHER" id="PTHR30026">
    <property type="entry name" value="OUTER MEMBRANE PROTEIN TOLC"/>
    <property type="match status" value="1"/>
</dbReference>
<evidence type="ECO:0000256" key="4">
    <source>
        <dbReference type="ARBA" id="ARBA00022452"/>
    </source>
</evidence>
<dbReference type="GO" id="GO:0009279">
    <property type="term" value="C:cell outer membrane"/>
    <property type="evidence" value="ECO:0007669"/>
    <property type="project" value="UniProtKB-SubCell"/>
</dbReference>
<keyword evidence="7" id="KW-0998">Cell outer membrane</keyword>
<evidence type="ECO:0000256" key="3">
    <source>
        <dbReference type="ARBA" id="ARBA00022448"/>
    </source>
</evidence>
<accession>A0A103ZR14</accession>
<dbReference type="GO" id="GO:1990281">
    <property type="term" value="C:efflux pump complex"/>
    <property type="evidence" value="ECO:0007669"/>
    <property type="project" value="TreeGrafter"/>
</dbReference>
<evidence type="ECO:0000256" key="5">
    <source>
        <dbReference type="ARBA" id="ARBA00022692"/>
    </source>
</evidence>
<dbReference type="SUPFAM" id="SSF56954">
    <property type="entry name" value="Outer membrane efflux proteins (OEP)"/>
    <property type="match status" value="1"/>
</dbReference>
<evidence type="ECO:0008006" key="10">
    <source>
        <dbReference type="Google" id="ProtNLM"/>
    </source>
</evidence>
<keyword evidence="6" id="KW-0472">Membrane</keyword>
<sequence>MREGVRPDADFTESVDQLILEAKRTHPSVRAAQAQLEAATQKVKQTRAEGMPNLSFVAKYSWNNQPTTLEVGVPQFPANGREWYLGFQVTIPFFEGFTRTYQVHEAEAKSELQRDTLNEIEQQVGLDVWTSYHALKTATDNLNDTATLLDVIRSGN</sequence>
<proteinExistence type="inferred from homology"/>
<dbReference type="Gene3D" id="1.20.1600.10">
    <property type="entry name" value="Outer membrane efflux proteins (OEP)"/>
    <property type="match status" value="1"/>
</dbReference>